<evidence type="ECO:0000259" key="1">
    <source>
        <dbReference type="PROSITE" id="PS51186"/>
    </source>
</evidence>
<dbReference type="Pfam" id="PF13673">
    <property type="entry name" value="Acetyltransf_10"/>
    <property type="match status" value="1"/>
</dbReference>
<dbReference type="SUPFAM" id="SSF55729">
    <property type="entry name" value="Acyl-CoA N-acyltransferases (Nat)"/>
    <property type="match status" value="1"/>
</dbReference>
<keyword evidence="3" id="KW-1185">Reference proteome</keyword>
<evidence type="ECO:0000313" key="2">
    <source>
        <dbReference type="EMBL" id="UOE41803.1"/>
    </source>
</evidence>
<organism evidence="2 3">
    <name type="scientific">Chryseobacterium suipulveris</name>
    <dbReference type="NCBI Taxonomy" id="2929800"/>
    <lineage>
        <taxon>Bacteria</taxon>
        <taxon>Pseudomonadati</taxon>
        <taxon>Bacteroidota</taxon>
        <taxon>Flavobacteriia</taxon>
        <taxon>Flavobacteriales</taxon>
        <taxon>Weeksellaceae</taxon>
        <taxon>Chryseobacterium group</taxon>
        <taxon>Chryseobacterium</taxon>
    </lineage>
</organism>
<gene>
    <name evidence="2" type="ORF">MTP09_03985</name>
</gene>
<proteinExistence type="predicted"/>
<dbReference type="RefSeq" id="WP_243550714.1">
    <property type="nucleotide sequence ID" value="NZ_CP094532.1"/>
</dbReference>
<feature type="domain" description="N-acetyltransferase" evidence="1">
    <location>
        <begin position="2"/>
        <end position="164"/>
    </location>
</feature>
<dbReference type="CDD" id="cd04301">
    <property type="entry name" value="NAT_SF"/>
    <property type="match status" value="1"/>
</dbReference>
<reference evidence="2 3" key="1">
    <citation type="submission" date="2022-03" db="EMBL/GenBank/DDBJ databases">
        <title>Chryseobacterium sp. isolated from particulate matters in swine house.</title>
        <authorList>
            <person name="Won M."/>
            <person name="Kim S.-J."/>
            <person name="Kwon S.-W."/>
        </authorList>
    </citation>
    <scope>NUCLEOTIDE SEQUENCE [LARGE SCALE GENOMIC DNA]</scope>
    <source>
        <strain evidence="2 3">SC2-2</strain>
    </source>
</reference>
<dbReference type="EMBL" id="CP094532">
    <property type="protein sequence ID" value="UOE41803.1"/>
    <property type="molecule type" value="Genomic_DNA"/>
</dbReference>
<dbReference type="Gene3D" id="3.40.630.30">
    <property type="match status" value="1"/>
</dbReference>
<accession>A0ABY4BVR8</accession>
<name>A0ABY4BVR8_9FLAO</name>
<dbReference type="PROSITE" id="PS51186">
    <property type="entry name" value="GNAT"/>
    <property type="match status" value="1"/>
</dbReference>
<dbReference type="InterPro" id="IPR000182">
    <property type="entry name" value="GNAT_dom"/>
</dbReference>
<dbReference type="Proteomes" id="UP000831460">
    <property type="component" value="Chromosome"/>
</dbReference>
<protein>
    <submittedName>
        <fullName evidence="2">GNAT family N-acetyltransferase</fullName>
    </submittedName>
</protein>
<dbReference type="InterPro" id="IPR016181">
    <property type="entry name" value="Acyl_CoA_acyltransferase"/>
</dbReference>
<evidence type="ECO:0000313" key="3">
    <source>
        <dbReference type="Proteomes" id="UP000831460"/>
    </source>
</evidence>
<sequence length="164" mass="18985">MISFKKAKESDIELIRTLAEKSWNSAYAEILTREQIDYMLGQMYSVEELTSHLNSPDYPYFLIINDEIPAGFLGFEFNYEKDTTKLHRIYLIPEMKGKGLGKTAIQFLKEEVAKSGNNRIILNVNKQNNAKNIYESQGFRVSEEKVVDIGNGFVMDDYMMEFLL</sequence>